<reference evidence="3 4" key="1">
    <citation type="submission" date="2013-07" db="EMBL/GenBank/DDBJ databases">
        <authorList>
            <person name="Stoco P.H."/>
            <person name="Wagner G."/>
            <person name="Gerber A."/>
            <person name="Zaha A."/>
            <person name="Thompson C."/>
            <person name="Bartholomeu D.C."/>
            <person name="Luckemeyer D.D."/>
            <person name="Bahia D."/>
            <person name="Loreto E."/>
            <person name="Prestes E.B."/>
            <person name="Lima F.M."/>
            <person name="Rodrigues-Luiz G."/>
            <person name="Vallejo G.A."/>
            <person name="Filho J.F."/>
            <person name="Monteiro K.M."/>
            <person name="Tyler K.M."/>
            <person name="de Almeida L.G."/>
            <person name="Ortiz M.F."/>
            <person name="Siervo M.A."/>
            <person name="de Moraes M.H."/>
            <person name="Cunha O.L."/>
            <person name="Mendonca-Neto R."/>
            <person name="Silva R."/>
            <person name="Teixeira S.M."/>
            <person name="Murta S.M."/>
            <person name="Sincero T.C."/>
            <person name="Mendes T.A."/>
            <person name="Urmenyi T.P."/>
            <person name="Silva V.G."/>
            <person name="da Rocha W.D."/>
            <person name="Andersson B."/>
            <person name="Romanha A.J."/>
            <person name="Steindel M."/>
            <person name="de Vasconcelos A.T."/>
            <person name="Grisard E.C."/>
        </authorList>
    </citation>
    <scope>NUCLEOTIDE SEQUENCE [LARGE SCALE GENOMIC DNA]</scope>
    <source>
        <strain evidence="3 4">SC58</strain>
    </source>
</reference>
<organism evidence="3 4">
    <name type="scientific">Trypanosoma rangeli SC58</name>
    <dbReference type="NCBI Taxonomy" id="429131"/>
    <lineage>
        <taxon>Eukaryota</taxon>
        <taxon>Discoba</taxon>
        <taxon>Euglenozoa</taxon>
        <taxon>Kinetoplastea</taxon>
        <taxon>Metakinetoplastina</taxon>
        <taxon>Trypanosomatida</taxon>
        <taxon>Trypanosomatidae</taxon>
        <taxon>Trypanosoma</taxon>
        <taxon>Herpetosoma</taxon>
    </lineage>
</organism>
<evidence type="ECO:0000313" key="3">
    <source>
        <dbReference type="EMBL" id="ESL05107.1"/>
    </source>
</evidence>
<comment type="caution">
    <text evidence="3">The sequence shown here is derived from an EMBL/GenBank/DDBJ whole genome shotgun (WGS) entry which is preliminary data.</text>
</comment>
<evidence type="ECO:0000256" key="2">
    <source>
        <dbReference type="SAM" id="Phobius"/>
    </source>
</evidence>
<dbReference type="AlphaFoldDB" id="A0A061IVT8"/>
<dbReference type="VEuPathDB" id="TriTrypDB:TRSC58_07280"/>
<sequence>MVGKAATVTLFCVASTTRQGIKRERERERESAREAKQRRRQQQQKITIDYNTPLVEREKRTREGAASLAFFWRRSPRVAFFSYRLCFYGVEVNGFFFLLFCFILPRI</sequence>
<feature type="region of interest" description="Disordered" evidence="1">
    <location>
        <begin position="18"/>
        <end position="46"/>
    </location>
</feature>
<dbReference type="EMBL" id="AUPL01007355">
    <property type="protein sequence ID" value="ESL05107.1"/>
    <property type="molecule type" value="Genomic_DNA"/>
</dbReference>
<evidence type="ECO:0000313" key="4">
    <source>
        <dbReference type="Proteomes" id="UP000031737"/>
    </source>
</evidence>
<keyword evidence="4" id="KW-1185">Reference proteome</keyword>
<proteinExistence type="predicted"/>
<dbReference type="Proteomes" id="UP000031737">
    <property type="component" value="Unassembled WGS sequence"/>
</dbReference>
<gene>
    <name evidence="3" type="ORF">TRSC58_07280</name>
</gene>
<keyword evidence="2" id="KW-0472">Membrane</keyword>
<keyword evidence="2" id="KW-0812">Transmembrane</keyword>
<accession>A0A061IVT8</accession>
<evidence type="ECO:0000256" key="1">
    <source>
        <dbReference type="SAM" id="MobiDB-lite"/>
    </source>
</evidence>
<feature type="compositionally biased region" description="Basic and acidic residues" evidence="1">
    <location>
        <begin position="21"/>
        <end position="35"/>
    </location>
</feature>
<keyword evidence="2" id="KW-1133">Transmembrane helix</keyword>
<name>A0A061IVT8_TRYRA</name>
<feature type="transmembrane region" description="Helical" evidence="2">
    <location>
        <begin position="81"/>
        <end position="104"/>
    </location>
</feature>
<protein>
    <submittedName>
        <fullName evidence="3">Uncharacterized protein</fullName>
    </submittedName>
</protein>